<reference evidence="14" key="2">
    <citation type="submission" date="2020-09" db="EMBL/GenBank/DDBJ databases">
        <authorList>
            <person name="Sun Q."/>
            <person name="Zhou Y."/>
        </authorList>
    </citation>
    <scope>NUCLEOTIDE SEQUENCE</scope>
    <source>
        <strain evidence="14">CGMCC 1.15454</strain>
    </source>
</reference>
<keyword evidence="10" id="KW-0482">Metalloprotease</keyword>
<feature type="transmembrane region" description="Helical" evidence="12">
    <location>
        <begin position="83"/>
        <end position="105"/>
    </location>
</feature>
<comment type="cofactor">
    <cofactor evidence="1">
        <name>Zn(2+)</name>
        <dbReference type="ChEBI" id="CHEBI:29105"/>
    </cofactor>
</comment>
<name>A0A9W5X4G2_9BACI</name>
<evidence type="ECO:0000256" key="1">
    <source>
        <dbReference type="ARBA" id="ARBA00001947"/>
    </source>
</evidence>
<evidence type="ECO:0000256" key="10">
    <source>
        <dbReference type="ARBA" id="ARBA00023049"/>
    </source>
</evidence>
<organism evidence="14 15">
    <name type="scientific">Lentibacillus populi</name>
    <dbReference type="NCBI Taxonomy" id="1827502"/>
    <lineage>
        <taxon>Bacteria</taxon>
        <taxon>Bacillati</taxon>
        <taxon>Bacillota</taxon>
        <taxon>Bacilli</taxon>
        <taxon>Bacillales</taxon>
        <taxon>Bacillaceae</taxon>
        <taxon>Lentibacillus</taxon>
    </lineage>
</organism>
<keyword evidence="7" id="KW-0378">Hydrolase</keyword>
<comment type="subcellular location">
    <subcellularLocation>
        <location evidence="2">Membrane</location>
        <topology evidence="2">Multi-pass membrane protein</topology>
    </subcellularLocation>
</comment>
<evidence type="ECO:0000256" key="7">
    <source>
        <dbReference type="ARBA" id="ARBA00022801"/>
    </source>
</evidence>
<evidence type="ECO:0000256" key="4">
    <source>
        <dbReference type="ARBA" id="ARBA00022670"/>
    </source>
</evidence>
<evidence type="ECO:0000259" key="13">
    <source>
        <dbReference type="Pfam" id="PF02163"/>
    </source>
</evidence>
<dbReference type="RefSeq" id="WP_088050512.1">
    <property type="nucleotide sequence ID" value="NZ_BMJD01000004.1"/>
</dbReference>
<dbReference type="CDD" id="cd05709">
    <property type="entry name" value="S2P-M50"/>
    <property type="match status" value="1"/>
</dbReference>
<evidence type="ECO:0000313" key="15">
    <source>
        <dbReference type="Proteomes" id="UP000621492"/>
    </source>
</evidence>
<keyword evidence="5 12" id="KW-0812">Transmembrane</keyword>
<evidence type="ECO:0000256" key="6">
    <source>
        <dbReference type="ARBA" id="ARBA00022723"/>
    </source>
</evidence>
<dbReference type="GO" id="GO:0016020">
    <property type="term" value="C:membrane"/>
    <property type="evidence" value="ECO:0007669"/>
    <property type="project" value="UniProtKB-SubCell"/>
</dbReference>
<gene>
    <name evidence="14" type="ORF">GCM10011409_09140</name>
</gene>
<dbReference type="GO" id="GO:0008237">
    <property type="term" value="F:metallopeptidase activity"/>
    <property type="evidence" value="ECO:0007669"/>
    <property type="project" value="UniProtKB-KW"/>
</dbReference>
<evidence type="ECO:0000256" key="12">
    <source>
        <dbReference type="SAM" id="Phobius"/>
    </source>
</evidence>
<proteinExistence type="inferred from homology"/>
<dbReference type="EMBL" id="BMJD01000004">
    <property type="protein sequence ID" value="GGB33889.1"/>
    <property type="molecule type" value="Genomic_DNA"/>
</dbReference>
<reference evidence="14" key="1">
    <citation type="journal article" date="2014" name="Int. J. Syst. Evol. Microbiol.">
        <title>Complete genome sequence of Corynebacterium casei LMG S-19264T (=DSM 44701T), isolated from a smear-ripened cheese.</title>
        <authorList>
            <consortium name="US DOE Joint Genome Institute (JGI-PGF)"/>
            <person name="Walter F."/>
            <person name="Albersmeier A."/>
            <person name="Kalinowski J."/>
            <person name="Ruckert C."/>
        </authorList>
    </citation>
    <scope>NUCLEOTIDE SEQUENCE</scope>
    <source>
        <strain evidence="14">CGMCC 1.15454</strain>
    </source>
</reference>
<keyword evidence="15" id="KW-1185">Reference proteome</keyword>
<comment type="caution">
    <text evidence="14">The sequence shown here is derived from an EMBL/GenBank/DDBJ whole genome shotgun (WGS) entry which is preliminary data.</text>
</comment>
<keyword evidence="6" id="KW-0479">Metal-binding</keyword>
<dbReference type="GO" id="GO:0006508">
    <property type="term" value="P:proteolysis"/>
    <property type="evidence" value="ECO:0007669"/>
    <property type="project" value="UniProtKB-KW"/>
</dbReference>
<dbReference type="InterPro" id="IPR008915">
    <property type="entry name" value="Peptidase_M50"/>
</dbReference>
<evidence type="ECO:0000256" key="5">
    <source>
        <dbReference type="ARBA" id="ARBA00022692"/>
    </source>
</evidence>
<keyword evidence="4" id="KW-0645">Protease</keyword>
<accession>A0A9W5X4G2</accession>
<evidence type="ECO:0000256" key="3">
    <source>
        <dbReference type="ARBA" id="ARBA00007931"/>
    </source>
</evidence>
<comment type="similarity">
    <text evidence="3">Belongs to the peptidase M50B family.</text>
</comment>
<evidence type="ECO:0000313" key="14">
    <source>
        <dbReference type="EMBL" id="GGB33889.1"/>
    </source>
</evidence>
<protein>
    <recommendedName>
        <fullName evidence="13">Peptidase M50 domain-containing protein</fullName>
    </recommendedName>
</protein>
<sequence length="153" mass="16824">MDIYLLLWLVLFTAPVSTMLHELGHVLGAKWAKADSITLSVGAGKKLITFSFKQIQIDVFTLFFLGGSAYSERNIPYKPMEKICISLAGPVSNGLAAAIVCVLFGSSNVFVQVLILFNIWLAVINIIPFKLNGKQSDGYTIVKTVSQTYTNFK</sequence>
<evidence type="ECO:0000256" key="11">
    <source>
        <dbReference type="ARBA" id="ARBA00023136"/>
    </source>
</evidence>
<dbReference type="PANTHER" id="PTHR39188">
    <property type="entry name" value="MEMBRANE-ASSOCIATED ZINC METALLOPROTEASE M50B"/>
    <property type="match status" value="1"/>
</dbReference>
<dbReference type="Proteomes" id="UP000621492">
    <property type="component" value="Unassembled WGS sequence"/>
</dbReference>
<evidence type="ECO:0000256" key="8">
    <source>
        <dbReference type="ARBA" id="ARBA00022833"/>
    </source>
</evidence>
<dbReference type="AlphaFoldDB" id="A0A9W5X4G2"/>
<dbReference type="Pfam" id="PF02163">
    <property type="entry name" value="Peptidase_M50"/>
    <property type="match status" value="1"/>
</dbReference>
<evidence type="ECO:0000256" key="2">
    <source>
        <dbReference type="ARBA" id="ARBA00004141"/>
    </source>
</evidence>
<dbReference type="GO" id="GO:0046872">
    <property type="term" value="F:metal ion binding"/>
    <property type="evidence" value="ECO:0007669"/>
    <property type="project" value="UniProtKB-KW"/>
</dbReference>
<dbReference type="PANTHER" id="PTHR39188:SF3">
    <property type="entry name" value="STAGE IV SPORULATION PROTEIN FB"/>
    <property type="match status" value="1"/>
</dbReference>
<keyword evidence="8" id="KW-0862">Zinc</keyword>
<keyword evidence="11 12" id="KW-0472">Membrane</keyword>
<evidence type="ECO:0000256" key="9">
    <source>
        <dbReference type="ARBA" id="ARBA00022989"/>
    </source>
</evidence>
<feature type="transmembrane region" description="Helical" evidence="12">
    <location>
        <begin position="111"/>
        <end position="129"/>
    </location>
</feature>
<feature type="domain" description="Peptidase M50" evidence="13">
    <location>
        <begin position="16"/>
        <end position="104"/>
    </location>
</feature>
<keyword evidence="9 12" id="KW-1133">Transmembrane helix</keyword>